<evidence type="ECO:0000256" key="4">
    <source>
        <dbReference type="ARBA" id="ARBA00022803"/>
    </source>
</evidence>
<dbReference type="FunFam" id="3.10.50.40:FF:000025">
    <property type="entry name" value="Peptidylprolyl isomerase"/>
    <property type="match status" value="1"/>
</dbReference>
<feature type="repeat" description="TPR" evidence="8">
    <location>
        <begin position="355"/>
        <end position="388"/>
    </location>
</feature>
<dbReference type="HOGENOM" id="CLU_013615_13_1_1"/>
<dbReference type="PROSITE" id="PS50059">
    <property type="entry name" value="FKBP_PPIASE"/>
    <property type="match status" value="2"/>
</dbReference>
<keyword evidence="5 7" id="KW-0697">Rotamase</keyword>
<reference evidence="11 13" key="2">
    <citation type="journal article" date="2013" name="Nature">
        <title>Insights into bilaterian evolution from three spiralian genomes.</title>
        <authorList>
            <person name="Simakov O."/>
            <person name="Marletaz F."/>
            <person name="Cho S.J."/>
            <person name="Edsinger-Gonzales E."/>
            <person name="Havlak P."/>
            <person name="Hellsten U."/>
            <person name="Kuo D.H."/>
            <person name="Larsson T."/>
            <person name="Lv J."/>
            <person name="Arendt D."/>
            <person name="Savage R."/>
            <person name="Osoegawa K."/>
            <person name="de Jong P."/>
            <person name="Grimwood J."/>
            <person name="Chapman J.A."/>
            <person name="Shapiro H."/>
            <person name="Aerts A."/>
            <person name="Otillar R.P."/>
            <person name="Terry A.Y."/>
            <person name="Boore J.L."/>
            <person name="Grigoriev I.V."/>
            <person name="Lindberg D.R."/>
            <person name="Seaver E.C."/>
            <person name="Weisblat D.A."/>
            <person name="Putnam N.H."/>
            <person name="Rokhsar D.S."/>
        </authorList>
    </citation>
    <scope>NUCLEOTIDE SEQUENCE</scope>
</reference>
<dbReference type="InterPro" id="IPR011990">
    <property type="entry name" value="TPR-like_helical_dom_sf"/>
</dbReference>
<dbReference type="STRING" id="6412.T1FM94"/>
<reference evidence="13" key="1">
    <citation type="submission" date="2012-12" db="EMBL/GenBank/DDBJ databases">
        <authorList>
            <person name="Hellsten U."/>
            <person name="Grimwood J."/>
            <person name="Chapman J.A."/>
            <person name="Shapiro H."/>
            <person name="Aerts A."/>
            <person name="Otillar R.P."/>
            <person name="Terry A.Y."/>
            <person name="Boore J.L."/>
            <person name="Simakov O."/>
            <person name="Marletaz F."/>
            <person name="Cho S.-J."/>
            <person name="Edsinger-Gonzales E."/>
            <person name="Havlak P."/>
            <person name="Kuo D.-H."/>
            <person name="Larsson T."/>
            <person name="Lv J."/>
            <person name="Arendt D."/>
            <person name="Savage R."/>
            <person name="Osoegawa K."/>
            <person name="de Jong P."/>
            <person name="Lindberg D.R."/>
            <person name="Seaver E.C."/>
            <person name="Weisblat D.A."/>
            <person name="Putnam N.H."/>
            <person name="Grigoriev I.V."/>
            <person name="Rokhsar D.S."/>
        </authorList>
    </citation>
    <scope>NUCLEOTIDE SEQUENCE</scope>
</reference>
<evidence type="ECO:0000313" key="13">
    <source>
        <dbReference type="Proteomes" id="UP000015101"/>
    </source>
</evidence>
<evidence type="ECO:0000256" key="6">
    <source>
        <dbReference type="ARBA" id="ARBA00023235"/>
    </source>
</evidence>
<dbReference type="EMBL" id="AMQM01000956">
    <property type="status" value="NOT_ANNOTATED_CDS"/>
    <property type="molecule type" value="Genomic_DNA"/>
</dbReference>
<evidence type="ECO:0000256" key="3">
    <source>
        <dbReference type="ARBA" id="ARBA00022737"/>
    </source>
</evidence>
<dbReference type="AlphaFoldDB" id="T1FM94"/>
<keyword evidence="3" id="KW-0677">Repeat</keyword>
<feature type="compositionally biased region" description="Basic and acidic residues" evidence="9">
    <location>
        <begin position="428"/>
        <end position="443"/>
    </location>
</feature>
<sequence>MGEENEKLAENMATSQVYSPGPNSVDVSINKDGGVLKEILKEGEGTEHPLTGDMVSVHYVGKLPDGTVFDSSRDRGDLFEFNLGKGTVIKAWDQGVATMKKGELAILYCTPDYGYGKSGSPPKIPPNSPLVFEVELFDWKGEDVSEGKDEGVLKSTFVAGEGYQTPRDGATCDVHIIGLLNGVEFENRDVTFTVGEACESGIVDGLEMAITKMKKGEKAKLNIKSKYAYAAEGNSQLNIPPSADLEYHVELKKFEKSKESWELDADEKLEQSEICKTKGTNFFKENKYKLALRYYKKIVDYLKSEDTLQGESAEKRKSLLLAAHLNEALCHLKLKEDLEAFNSCNEALTLDPKNEKGLFRRATAQHNLQNFQEAIQDFKLVLEVDPENKAAKNQITLISQKLKAIYEKEKKTYAGMFAKFAEADSKKQLETKSSDENLKKESDANCCGDGDNHHKCESGCGSPDEEISA</sequence>
<dbReference type="EC" id="5.2.1.8" evidence="2 7"/>
<feature type="region of interest" description="Disordered" evidence="9">
    <location>
        <begin position="1"/>
        <end position="25"/>
    </location>
</feature>
<dbReference type="InterPro" id="IPR019734">
    <property type="entry name" value="TPR_rpt"/>
</dbReference>
<name>T1FM94_HELRO</name>
<reference evidence="12" key="3">
    <citation type="submission" date="2015-06" db="UniProtKB">
        <authorList>
            <consortium name="EnsemblMetazoa"/>
        </authorList>
    </citation>
    <scope>IDENTIFICATION</scope>
</reference>
<keyword evidence="13" id="KW-1185">Reference proteome</keyword>
<evidence type="ECO:0000256" key="1">
    <source>
        <dbReference type="ARBA" id="ARBA00000971"/>
    </source>
</evidence>
<evidence type="ECO:0000313" key="11">
    <source>
        <dbReference type="EMBL" id="ESO02599.1"/>
    </source>
</evidence>
<dbReference type="SUPFAM" id="SSF54534">
    <property type="entry name" value="FKBP-like"/>
    <property type="match status" value="2"/>
</dbReference>
<dbReference type="InterPro" id="IPR046357">
    <property type="entry name" value="PPIase_dom_sf"/>
</dbReference>
<dbReference type="GO" id="GO:0003755">
    <property type="term" value="F:peptidyl-prolyl cis-trans isomerase activity"/>
    <property type="evidence" value="ECO:0000318"/>
    <property type="project" value="GO_Central"/>
</dbReference>
<gene>
    <name evidence="12" type="primary">20209943</name>
    <name evidence="11" type="ORF">HELRODRAFT_185002</name>
</gene>
<dbReference type="CTD" id="20209943"/>
<evidence type="ECO:0000256" key="5">
    <source>
        <dbReference type="ARBA" id="ARBA00023110"/>
    </source>
</evidence>
<evidence type="ECO:0000256" key="7">
    <source>
        <dbReference type="PROSITE-ProRule" id="PRU00277"/>
    </source>
</evidence>
<dbReference type="RefSeq" id="XP_009020007.1">
    <property type="nucleotide sequence ID" value="XM_009021759.1"/>
</dbReference>
<comment type="catalytic activity">
    <reaction evidence="1 7">
        <text>[protein]-peptidylproline (omega=180) = [protein]-peptidylproline (omega=0)</text>
        <dbReference type="Rhea" id="RHEA:16237"/>
        <dbReference type="Rhea" id="RHEA-COMP:10747"/>
        <dbReference type="Rhea" id="RHEA-COMP:10748"/>
        <dbReference type="ChEBI" id="CHEBI:83833"/>
        <dbReference type="ChEBI" id="CHEBI:83834"/>
        <dbReference type="EC" id="5.2.1.8"/>
    </reaction>
</comment>
<evidence type="ECO:0000256" key="8">
    <source>
        <dbReference type="PROSITE-ProRule" id="PRU00339"/>
    </source>
</evidence>
<dbReference type="PANTHER" id="PTHR46512">
    <property type="entry name" value="PEPTIDYLPROLYL ISOMERASE"/>
    <property type="match status" value="1"/>
</dbReference>
<dbReference type="SMART" id="SM00028">
    <property type="entry name" value="TPR"/>
    <property type="match status" value="3"/>
</dbReference>
<keyword evidence="4 8" id="KW-0802">TPR repeat</keyword>
<dbReference type="EnsemblMetazoa" id="HelroT185002">
    <property type="protein sequence ID" value="HelroP185002"/>
    <property type="gene ID" value="HelroG185002"/>
</dbReference>
<evidence type="ECO:0000313" key="12">
    <source>
        <dbReference type="EnsemblMetazoa" id="HelroP185002"/>
    </source>
</evidence>
<dbReference type="Gene3D" id="1.25.40.10">
    <property type="entry name" value="Tetratricopeptide repeat domain"/>
    <property type="match status" value="1"/>
</dbReference>
<protein>
    <recommendedName>
        <fullName evidence="2 7">peptidylprolyl isomerase</fullName>
        <ecNumber evidence="2 7">5.2.1.8</ecNumber>
    </recommendedName>
</protein>
<dbReference type="OMA" id="FGAEGNE"/>
<dbReference type="PROSITE" id="PS50005">
    <property type="entry name" value="TPR"/>
    <property type="match status" value="1"/>
</dbReference>
<dbReference type="InterPro" id="IPR050754">
    <property type="entry name" value="FKBP4/5/8-like"/>
</dbReference>
<dbReference type="Proteomes" id="UP000015101">
    <property type="component" value="Unassembled WGS sequence"/>
</dbReference>
<organism evidence="12 13">
    <name type="scientific">Helobdella robusta</name>
    <name type="common">Californian leech</name>
    <dbReference type="NCBI Taxonomy" id="6412"/>
    <lineage>
        <taxon>Eukaryota</taxon>
        <taxon>Metazoa</taxon>
        <taxon>Spiralia</taxon>
        <taxon>Lophotrochozoa</taxon>
        <taxon>Annelida</taxon>
        <taxon>Clitellata</taxon>
        <taxon>Hirudinea</taxon>
        <taxon>Rhynchobdellida</taxon>
        <taxon>Glossiphoniidae</taxon>
        <taxon>Helobdella</taxon>
    </lineage>
</organism>
<evidence type="ECO:0000256" key="2">
    <source>
        <dbReference type="ARBA" id="ARBA00013194"/>
    </source>
</evidence>
<dbReference type="Pfam" id="PF13181">
    <property type="entry name" value="TPR_8"/>
    <property type="match status" value="1"/>
</dbReference>
<accession>T1FM94</accession>
<dbReference type="Pfam" id="PF00254">
    <property type="entry name" value="FKBP_C"/>
    <property type="match status" value="2"/>
</dbReference>
<dbReference type="SUPFAM" id="SSF48452">
    <property type="entry name" value="TPR-like"/>
    <property type="match status" value="1"/>
</dbReference>
<dbReference type="GeneID" id="20209943"/>
<dbReference type="OrthoDB" id="433738at2759"/>
<dbReference type="KEGG" id="hro:HELRODRAFT_185002"/>
<dbReference type="InParanoid" id="T1FM94"/>
<keyword evidence="6 7" id="KW-0413">Isomerase</keyword>
<dbReference type="FunCoup" id="T1FM94">
    <property type="interactions" value="729"/>
</dbReference>
<dbReference type="eggNOG" id="KOG0543">
    <property type="taxonomic scope" value="Eukaryota"/>
</dbReference>
<dbReference type="FunFam" id="3.10.50.40:FF:000013">
    <property type="entry name" value="Peptidylprolyl isomerase"/>
    <property type="match status" value="1"/>
</dbReference>
<evidence type="ECO:0000256" key="9">
    <source>
        <dbReference type="SAM" id="MobiDB-lite"/>
    </source>
</evidence>
<dbReference type="InterPro" id="IPR001179">
    <property type="entry name" value="PPIase_FKBP_dom"/>
</dbReference>
<feature type="region of interest" description="Disordered" evidence="9">
    <location>
        <begin position="428"/>
        <end position="469"/>
    </location>
</feature>
<feature type="domain" description="PPIase FKBP-type" evidence="10">
    <location>
        <begin position="169"/>
        <end position="255"/>
    </location>
</feature>
<evidence type="ECO:0000259" key="10">
    <source>
        <dbReference type="PROSITE" id="PS50059"/>
    </source>
</evidence>
<proteinExistence type="predicted"/>
<dbReference type="FunFam" id="1.25.40.10:FF:000008">
    <property type="entry name" value="Peptidylprolyl isomerase"/>
    <property type="match status" value="1"/>
</dbReference>
<feature type="domain" description="PPIase FKBP-type" evidence="10">
    <location>
        <begin position="52"/>
        <end position="140"/>
    </location>
</feature>
<dbReference type="PANTHER" id="PTHR46512:SF9">
    <property type="entry name" value="PEPTIDYLPROLYL ISOMERASE"/>
    <property type="match status" value="1"/>
</dbReference>
<dbReference type="Gene3D" id="3.10.50.40">
    <property type="match status" value="2"/>
</dbReference>
<dbReference type="EMBL" id="KB096742">
    <property type="protein sequence ID" value="ESO02599.1"/>
    <property type="molecule type" value="Genomic_DNA"/>
</dbReference>
<feature type="compositionally biased region" description="Polar residues" evidence="9">
    <location>
        <begin position="12"/>
        <end position="25"/>
    </location>
</feature>